<dbReference type="PANTHER" id="PTHR13325:SF3">
    <property type="entry name" value="MEMBRANE-BOUND TRANSCRIPTION FACTOR SITE-2 PROTEASE"/>
    <property type="match status" value="1"/>
</dbReference>
<sequence>MVTVYGSTDTLSRAVRAIPWRIRMLQCCDALPLWLATAAALTVHEAGHAAAAAAEGVPLHHAAASLALLLPGAWVALEEGALAALPPQRQLRVVCAGVWHNVVLCACFWAAAAALPLVLSPLYAAGSGAAVERVPRGSPLARHLAPGDAIVGVGSCAVASGAVWGAGGDCMTDELCWAGGPGSMEPNPAGLAASANQENVTAQHAGNTMRTALAVLRASGQGVCLKARAVASNPPCQAGSAAALAAGVQVGDYVPRRWAARAWLAPPSAPAAISRLLAYAFSVSAAVALLNAAPVVHLDGDAALGLK</sequence>
<dbReference type="EMBL" id="JALJOU010000062">
    <property type="protein sequence ID" value="KAK9826787.1"/>
    <property type="molecule type" value="Genomic_DNA"/>
</dbReference>
<evidence type="ECO:0000256" key="3">
    <source>
        <dbReference type="ARBA" id="ARBA00022989"/>
    </source>
</evidence>
<dbReference type="AlphaFoldDB" id="A0AAW1R0A5"/>
<dbReference type="PANTHER" id="PTHR13325">
    <property type="entry name" value="PROTEASE M50 MEMBRANE-BOUND TRANSCRIPTION FACTOR SITE 2 PROTEASE"/>
    <property type="match status" value="1"/>
</dbReference>
<evidence type="ECO:0000313" key="8">
    <source>
        <dbReference type="Proteomes" id="UP001445335"/>
    </source>
</evidence>
<dbReference type="GO" id="GO:0012505">
    <property type="term" value="C:endomembrane system"/>
    <property type="evidence" value="ECO:0007669"/>
    <property type="project" value="UniProtKB-SubCell"/>
</dbReference>
<comment type="caution">
    <text evidence="7">The sequence shown here is derived from an EMBL/GenBank/DDBJ whole genome shotgun (WGS) entry which is preliminary data.</text>
</comment>
<dbReference type="Pfam" id="PF02163">
    <property type="entry name" value="Peptidase_M50"/>
    <property type="match status" value="1"/>
</dbReference>
<comment type="subcellular location">
    <subcellularLocation>
        <location evidence="1">Endomembrane system</location>
        <topology evidence="1">Multi-pass membrane protein</topology>
    </subcellularLocation>
</comment>
<evidence type="ECO:0000256" key="4">
    <source>
        <dbReference type="ARBA" id="ARBA00023136"/>
    </source>
</evidence>
<reference evidence="7 8" key="1">
    <citation type="journal article" date="2024" name="Nat. Commun.">
        <title>Phylogenomics reveals the evolutionary origins of lichenization in chlorophyte algae.</title>
        <authorList>
            <person name="Puginier C."/>
            <person name="Libourel C."/>
            <person name="Otte J."/>
            <person name="Skaloud P."/>
            <person name="Haon M."/>
            <person name="Grisel S."/>
            <person name="Petersen M."/>
            <person name="Berrin J.G."/>
            <person name="Delaux P.M."/>
            <person name="Dal Grande F."/>
            <person name="Keller J."/>
        </authorList>
    </citation>
    <scope>NUCLEOTIDE SEQUENCE [LARGE SCALE GENOMIC DNA]</scope>
    <source>
        <strain evidence="7 8">SAG 245.80</strain>
    </source>
</reference>
<dbReference type="GO" id="GO:0016020">
    <property type="term" value="C:membrane"/>
    <property type="evidence" value="ECO:0007669"/>
    <property type="project" value="InterPro"/>
</dbReference>
<dbReference type="GO" id="GO:0004222">
    <property type="term" value="F:metalloendopeptidase activity"/>
    <property type="evidence" value="ECO:0007669"/>
    <property type="project" value="InterPro"/>
</dbReference>
<dbReference type="Proteomes" id="UP001445335">
    <property type="component" value="Unassembled WGS sequence"/>
</dbReference>
<evidence type="ECO:0000256" key="2">
    <source>
        <dbReference type="ARBA" id="ARBA00022692"/>
    </source>
</evidence>
<evidence type="ECO:0000313" key="7">
    <source>
        <dbReference type="EMBL" id="KAK9826787.1"/>
    </source>
</evidence>
<name>A0AAW1R0A5_9CHLO</name>
<evidence type="ECO:0000256" key="1">
    <source>
        <dbReference type="ARBA" id="ARBA00004127"/>
    </source>
</evidence>
<protein>
    <recommendedName>
        <fullName evidence="5">Endopeptidase S2P</fullName>
    </recommendedName>
</protein>
<evidence type="ECO:0000259" key="6">
    <source>
        <dbReference type="Pfam" id="PF02163"/>
    </source>
</evidence>
<organism evidence="7 8">
    <name type="scientific">Elliptochloris bilobata</name>
    <dbReference type="NCBI Taxonomy" id="381761"/>
    <lineage>
        <taxon>Eukaryota</taxon>
        <taxon>Viridiplantae</taxon>
        <taxon>Chlorophyta</taxon>
        <taxon>core chlorophytes</taxon>
        <taxon>Trebouxiophyceae</taxon>
        <taxon>Trebouxiophyceae incertae sedis</taxon>
        <taxon>Elliptochloris clade</taxon>
        <taxon>Elliptochloris</taxon>
    </lineage>
</organism>
<dbReference type="GO" id="GO:0031293">
    <property type="term" value="P:membrane protein intracellular domain proteolysis"/>
    <property type="evidence" value="ECO:0007669"/>
    <property type="project" value="TreeGrafter"/>
</dbReference>
<dbReference type="InterPro" id="IPR008915">
    <property type="entry name" value="Peptidase_M50"/>
</dbReference>
<gene>
    <name evidence="7" type="ORF">WJX81_000744</name>
</gene>
<keyword evidence="2" id="KW-0812">Transmembrane</keyword>
<accession>A0AAW1R0A5</accession>
<feature type="domain" description="Peptidase M50" evidence="6">
    <location>
        <begin position="38"/>
        <end position="301"/>
    </location>
</feature>
<keyword evidence="8" id="KW-1185">Reference proteome</keyword>
<evidence type="ECO:0000256" key="5">
    <source>
        <dbReference type="ARBA" id="ARBA00032658"/>
    </source>
</evidence>
<dbReference type="InterPro" id="IPR001193">
    <property type="entry name" value="MBTPS2"/>
</dbReference>
<dbReference type="GO" id="GO:0005737">
    <property type="term" value="C:cytoplasm"/>
    <property type="evidence" value="ECO:0007669"/>
    <property type="project" value="TreeGrafter"/>
</dbReference>
<keyword evidence="3" id="KW-1133">Transmembrane helix</keyword>
<keyword evidence="4" id="KW-0472">Membrane</keyword>
<proteinExistence type="predicted"/>